<dbReference type="AlphaFoldDB" id="A0A834T5W5"/>
<sequence>MAAIQWRKGKTRRWSRKGMSLRRIDGRECEEKNKSIREKERLSPRERVLAII</sequence>
<dbReference type="Proteomes" id="UP000634136">
    <property type="component" value="Unassembled WGS sequence"/>
</dbReference>
<evidence type="ECO:0000313" key="2">
    <source>
        <dbReference type="EMBL" id="KAF7814771.1"/>
    </source>
</evidence>
<feature type="domain" description="Importin N-terminal" evidence="1">
    <location>
        <begin position="1"/>
        <end position="52"/>
    </location>
</feature>
<proteinExistence type="predicted"/>
<dbReference type="GO" id="GO:0031267">
    <property type="term" value="F:small GTPase binding"/>
    <property type="evidence" value="ECO:0007669"/>
    <property type="project" value="InterPro"/>
</dbReference>
<protein>
    <recommendedName>
        <fullName evidence="1">Importin N-terminal domain-containing protein</fullName>
    </recommendedName>
</protein>
<evidence type="ECO:0000259" key="1">
    <source>
        <dbReference type="PROSITE" id="PS50166"/>
    </source>
</evidence>
<dbReference type="InterPro" id="IPR001494">
    <property type="entry name" value="Importin-beta_N"/>
</dbReference>
<name>A0A834T5W5_9FABA</name>
<evidence type="ECO:0000313" key="3">
    <source>
        <dbReference type="Proteomes" id="UP000634136"/>
    </source>
</evidence>
<comment type="caution">
    <text evidence="2">The sequence shown here is derived from an EMBL/GenBank/DDBJ whole genome shotgun (WGS) entry which is preliminary data.</text>
</comment>
<dbReference type="PROSITE" id="PS50166">
    <property type="entry name" value="IMPORTIN_B_NT"/>
    <property type="match status" value="1"/>
</dbReference>
<dbReference type="GO" id="GO:0006886">
    <property type="term" value="P:intracellular protein transport"/>
    <property type="evidence" value="ECO:0007669"/>
    <property type="project" value="InterPro"/>
</dbReference>
<gene>
    <name evidence="2" type="ORF">G2W53_028740</name>
</gene>
<dbReference type="EMBL" id="JAAIUW010000009">
    <property type="protein sequence ID" value="KAF7814771.1"/>
    <property type="molecule type" value="Genomic_DNA"/>
</dbReference>
<organism evidence="2 3">
    <name type="scientific">Senna tora</name>
    <dbReference type="NCBI Taxonomy" id="362788"/>
    <lineage>
        <taxon>Eukaryota</taxon>
        <taxon>Viridiplantae</taxon>
        <taxon>Streptophyta</taxon>
        <taxon>Embryophyta</taxon>
        <taxon>Tracheophyta</taxon>
        <taxon>Spermatophyta</taxon>
        <taxon>Magnoliopsida</taxon>
        <taxon>eudicotyledons</taxon>
        <taxon>Gunneridae</taxon>
        <taxon>Pentapetalae</taxon>
        <taxon>rosids</taxon>
        <taxon>fabids</taxon>
        <taxon>Fabales</taxon>
        <taxon>Fabaceae</taxon>
        <taxon>Caesalpinioideae</taxon>
        <taxon>Cassia clade</taxon>
        <taxon>Senna</taxon>
    </lineage>
</organism>
<accession>A0A834T5W5</accession>
<reference evidence="2" key="1">
    <citation type="submission" date="2020-09" db="EMBL/GenBank/DDBJ databases">
        <title>Genome-Enabled Discovery of Anthraquinone Biosynthesis in Senna tora.</title>
        <authorList>
            <person name="Kang S.-H."/>
            <person name="Pandey R.P."/>
            <person name="Lee C.-M."/>
            <person name="Sim J.-S."/>
            <person name="Jeong J.-T."/>
            <person name="Choi B.-S."/>
            <person name="Jung M."/>
            <person name="Ginzburg D."/>
            <person name="Zhao K."/>
            <person name="Won S.Y."/>
            <person name="Oh T.-J."/>
            <person name="Yu Y."/>
            <person name="Kim N.-H."/>
            <person name="Lee O.R."/>
            <person name="Lee T.-H."/>
            <person name="Bashyal P."/>
            <person name="Kim T.-S."/>
            <person name="Lee W.-H."/>
            <person name="Kawkins C."/>
            <person name="Kim C.-K."/>
            <person name="Kim J.S."/>
            <person name="Ahn B.O."/>
            <person name="Rhee S.Y."/>
            <person name="Sohng J.K."/>
        </authorList>
    </citation>
    <scope>NUCLEOTIDE SEQUENCE</scope>
    <source>
        <tissue evidence="2">Leaf</tissue>
    </source>
</reference>
<keyword evidence="3" id="KW-1185">Reference proteome</keyword>